<comment type="pathway">
    <text evidence="2">Protein modification; protein glycosylation.</text>
</comment>
<dbReference type="RefSeq" id="XP_018736749.1">
    <property type="nucleotide sequence ID" value="XM_018882365.1"/>
</dbReference>
<evidence type="ECO:0000256" key="8">
    <source>
        <dbReference type="ARBA" id="ARBA00023034"/>
    </source>
</evidence>
<evidence type="ECO:0000256" key="4">
    <source>
        <dbReference type="ARBA" id="ARBA00022679"/>
    </source>
</evidence>
<dbReference type="PANTHER" id="PTHR31646">
    <property type="entry name" value="ALPHA-1,2-MANNOSYLTRANSFERASE MNN2"/>
    <property type="match status" value="1"/>
</dbReference>
<dbReference type="AlphaFoldDB" id="A0A167EN45"/>
<keyword evidence="5" id="KW-0812">Transmembrane</keyword>
<evidence type="ECO:0000256" key="2">
    <source>
        <dbReference type="ARBA" id="ARBA00004922"/>
    </source>
</evidence>
<dbReference type="Proteomes" id="UP000189580">
    <property type="component" value="Chromosome d"/>
</dbReference>
<evidence type="ECO:0000256" key="5">
    <source>
        <dbReference type="ARBA" id="ARBA00022692"/>
    </source>
</evidence>
<evidence type="ECO:0000256" key="3">
    <source>
        <dbReference type="ARBA" id="ARBA00009105"/>
    </source>
</evidence>
<dbReference type="InterPro" id="IPR029044">
    <property type="entry name" value="Nucleotide-diphossugar_trans"/>
</dbReference>
<feature type="region of interest" description="Disordered" evidence="10">
    <location>
        <begin position="162"/>
        <end position="205"/>
    </location>
</feature>
<dbReference type="GO" id="GO:0000026">
    <property type="term" value="F:alpha-1,2-mannosyltransferase activity"/>
    <property type="evidence" value="ECO:0007669"/>
    <property type="project" value="TreeGrafter"/>
</dbReference>
<dbReference type="InterPro" id="IPR022751">
    <property type="entry name" value="Alpha_mannosyltransferase"/>
</dbReference>
<evidence type="ECO:0000313" key="11">
    <source>
        <dbReference type="EMBL" id="ANB14272.1"/>
    </source>
</evidence>
<sequence>MTSIRELRTKCLLVVAAGLLFLSYGFWHFNNTGRQLSRVVPTEPFHSPTDIDTTSQVLDPGASVPDTTLGSEELHRPNSPSASGGNIDSEAEGESDSVAEPESEPANKVEQENDKEDGSGSKDESGNIYSSEDQNRANHEPITTSSNPTILSSFLVTHRSSGPIETTSISSTKTHNVLPNTTRSPTGTARRPSRPFEPKTTSETKTTWAQIEVQRILYIRSLLSIFEDNRPNIEPLNKYKYDKTVQQSDEKSTKEELSNFLVVGDDDKAKLTESHRNFVKSIPSSYPEGMFNGSGVVFTSGGAYLPVMVAALKMLRRVSPDIPVEVFMANKDEYEPDICSKVLPSLGARCFILQDVYGDNFFRSFDIHSYQFKSLAILASSFENVIFMDSDNMLFRDVEQSLHQEPFNSTGYVVWPDYWDRTVSPDFYDIAGIELGDRVRGDLSITDPNLVPEADLENAIPNKTSESGQLMISKSKHYKTLLLSIYYNLNGFNAYYKLLSQGGPGEGDKETYIAAARALNATVHQIKSPLITTGMVRPNGIYKGVGMMQALPYDDYEKHVLKAQPETWIPRILFVHFNVFKLNLRLLLEGEEKDVFQSDETRIRFCGPAGKSPALEHQDFELLMWREVVWEACDMPKMGANFRDWKDADMSYMCSEAARHYAWLVNTTNSA</sequence>
<feature type="compositionally biased region" description="Acidic residues" evidence="10">
    <location>
        <begin position="89"/>
        <end position="103"/>
    </location>
</feature>
<dbReference type="GO" id="GO:0000139">
    <property type="term" value="C:Golgi membrane"/>
    <property type="evidence" value="ECO:0007669"/>
    <property type="project" value="UniProtKB-SubCell"/>
</dbReference>
<keyword evidence="6" id="KW-0735">Signal-anchor</keyword>
<reference evidence="11 12" key="1">
    <citation type="submission" date="2016-02" db="EMBL/GenBank/DDBJ databases">
        <title>Complete genome sequence and transcriptome regulation of the pentose utilising yeast Sugiyamaella lignohabitans.</title>
        <authorList>
            <person name="Bellasio M."/>
            <person name="Peymann A."/>
            <person name="Valli M."/>
            <person name="Sipitzky M."/>
            <person name="Graf A."/>
            <person name="Sauer M."/>
            <person name="Marx H."/>
            <person name="Mattanovich D."/>
        </authorList>
    </citation>
    <scope>NUCLEOTIDE SEQUENCE [LARGE SCALE GENOMIC DNA]</scope>
    <source>
        <strain evidence="11 12">CBS 10342</strain>
    </source>
</reference>
<evidence type="ECO:0000256" key="6">
    <source>
        <dbReference type="ARBA" id="ARBA00022968"/>
    </source>
</evidence>
<dbReference type="SUPFAM" id="SSF53448">
    <property type="entry name" value="Nucleotide-diphospho-sugar transferases"/>
    <property type="match status" value="1"/>
</dbReference>
<name>A0A167EN45_9ASCO</name>
<gene>
    <name evidence="11" type="primary">MNN2</name>
    <name evidence="11" type="ORF">AWJ20_5237</name>
</gene>
<dbReference type="GO" id="GO:0046354">
    <property type="term" value="P:mannan biosynthetic process"/>
    <property type="evidence" value="ECO:0007669"/>
    <property type="project" value="TreeGrafter"/>
</dbReference>
<evidence type="ECO:0000256" key="1">
    <source>
        <dbReference type="ARBA" id="ARBA00004323"/>
    </source>
</evidence>
<organism evidence="11 12">
    <name type="scientific">Sugiyamaella lignohabitans</name>
    <dbReference type="NCBI Taxonomy" id="796027"/>
    <lineage>
        <taxon>Eukaryota</taxon>
        <taxon>Fungi</taxon>
        <taxon>Dikarya</taxon>
        <taxon>Ascomycota</taxon>
        <taxon>Saccharomycotina</taxon>
        <taxon>Dipodascomycetes</taxon>
        <taxon>Dipodascales</taxon>
        <taxon>Trichomonascaceae</taxon>
        <taxon>Sugiyamaella</taxon>
    </lineage>
</organism>
<protein>
    <submittedName>
        <fullName evidence="11">Mnn2p</fullName>
    </submittedName>
</protein>
<feature type="compositionally biased region" description="Basic and acidic residues" evidence="10">
    <location>
        <begin position="105"/>
        <end position="125"/>
    </location>
</feature>
<dbReference type="KEGG" id="slb:AWJ20_5237"/>
<dbReference type="OrthoDB" id="430354at2759"/>
<dbReference type="GeneID" id="30037457"/>
<evidence type="ECO:0000256" key="9">
    <source>
        <dbReference type="ARBA" id="ARBA00023136"/>
    </source>
</evidence>
<feature type="compositionally biased region" description="Polar residues" evidence="10">
    <location>
        <begin position="162"/>
        <end position="187"/>
    </location>
</feature>
<dbReference type="Pfam" id="PF11051">
    <property type="entry name" value="Mannosyl_trans3"/>
    <property type="match status" value="1"/>
</dbReference>
<accession>A0A167EN45</accession>
<feature type="region of interest" description="Disordered" evidence="10">
    <location>
        <begin position="47"/>
        <end position="149"/>
    </location>
</feature>
<evidence type="ECO:0000256" key="7">
    <source>
        <dbReference type="ARBA" id="ARBA00022989"/>
    </source>
</evidence>
<comment type="subcellular location">
    <subcellularLocation>
        <location evidence="1">Golgi apparatus membrane</location>
        <topology evidence="1">Single-pass type II membrane protein</topology>
    </subcellularLocation>
</comment>
<evidence type="ECO:0000313" key="12">
    <source>
        <dbReference type="Proteomes" id="UP000189580"/>
    </source>
</evidence>
<keyword evidence="8" id="KW-0333">Golgi apparatus</keyword>
<keyword evidence="9" id="KW-0472">Membrane</keyword>
<proteinExistence type="inferred from homology"/>
<evidence type="ECO:0000256" key="10">
    <source>
        <dbReference type="SAM" id="MobiDB-lite"/>
    </source>
</evidence>
<dbReference type="EMBL" id="CP014502">
    <property type="protein sequence ID" value="ANB14272.1"/>
    <property type="molecule type" value="Genomic_DNA"/>
</dbReference>
<keyword evidence="4" id="KW-0808">Transferase</keyword>
<keyword evidence="7" id="KW-1133">Transmembrane helix</keyword>
<dbReference type="PANTHER" id="PTHR31646:SF1">
    <property type="entry name" value="ALPHA-1,2-MANNOSYLTRANSFERASE MNN2"/>
    <property type="match status" value="1"/>
</dbReference>
<comment type="similarity">
    <text evidence="3">Belongs to the MNN1/MNT family.</text>
</comment>
<keyword evidence="12" id="KW-1185">Reference proteome</keyword>